<dbReference type="GO" id="GO:0019120">
    <property type="term" value="F:hydrolase activity, acting on acid halide bonds, in C-halide compounds"/>
    <property type="evidence" value="ECO:0007669"/>
    <property type="project" value="InterPro"/>
</dbReference>
<dbReference type="GO" id="GO:0016791">
    <property type="term" value="F:phosphatase activity"/>
    <property type="evidence" value="ECO:0007669"/>
    <property type="project" value="UniProtKB-ARBA"/>
</dbReference>
<dbReference type="PANTHER" id="PTHR43316:SF3">
    <property type="entry name" value="HALOACID DEHALOGENASE, TYPE II (AFU_ORTHOLOGUE AFUA_2G07750)-RELATED"/>
    <property type="match status" value="1"/>
</dbReference>
<comment type="similarity">
    <text evidence="1">Belongs to the HAD-like hydrolase superfamily. S-2-haloalkanoic acid dehalogenase family.</text>
</comment>
<dbReference type="InterPro" id="IPR006439">
    <property type="entry name" value="HAD-SF_hydro_IA"/>
</dbReference>
<name>A0A8K0WZW4_9PEZI</name>
<evidence type="ECO:0000256" key="1">
    <source>
        <dbReference type="ARBA" id="ARBA00008106"/>
    </source>
</evidence>
<keyword evidence="2" id="KW-0378">Hydrolase</keyword>
<accession>A0A8K0WZW4</accession>
<evidence type="ECO:0000313" key="4">
    <source>
        <dbReference type="Proteomes" id="UP000813385"/>
    </source>
</evidence>
<dbReference type="Proteomes" id="UP000813385">
    <property type="component" value="Unassembled WGS sequence"/>
</dbReference>
<reference evidence="3" key="1">
    <citation type="journal article" date="2021" name="Nat. Commun.">
        <title>Genetic determinants of endophytism in the Arabidopsis root mycobiome.</title>
        <authorList>
            <person name="Mesny F."/>
            <person name="Miyauchi S."/>
            <person name="Thiergart T."/>
            <person name="Pickel B."/>
            <person name="Atanasova L."/>
            <person name="Karlsson M."/>
            <person name="Huettel B."/>
            <person name="Barry K.W."/>
            <person name="Haridas S."/>
            <person name="Chen C."/>
            <person name="Bauer D."/>
            <person name="Andreopoulos W."/>
            <person name="Pangilinan J."/>
            <person name="LaButti K."/>
            <person name="Riley R."/>
            <person name="Lipzen A."/>
            <person name="Clum A."/>
            <person name="Drula E."/>
            <person name="Henrissat B."/>
            <person name="Kohler A."/>
            <person name="Grigoriev I.V."/>
            <person name="Martin F.M."/>
            <person name="Hacquard S."/>
        </authorList>
    </citation>
    <scope>NUCLEOTIDE SEQUENCE</scope>
    <source>
        <strain evidence="3">MPI-CAGE-AT-0016</strain>
    </source>
</reference>
<dbReference type="InterPro" id="IPR023214">
    <property type="entry name" value="HAD_sf"/>
</dbReference>
<sequence length="246" mass="26414">MSSKTVIAFDLYGTLLSTESIAKELGKIYGDDAAQGLAAQWRRYQLEYTWRANSMGIYRPFSEMTRAALKHAVAEKKLSLSDDVEERLMRAYDGLDTFPEIPAALERLGREPGVDAYVFSNGTHAMIAASVSTSKVLSAGGGFLEPGRLITVEPVEAFKPDPRTYRHLARETGAADGSLDNVWLVSSNPFDALGAVAAGARSAWIDRGGCGWVDALGGVLGEDMRPTLVAAGVDEAIEAIVAQISR</sequence>
<dbReference type="OrthoDB" id="3256520at2759"/>
<evidence type="ECO:0000313" key="3">
    <source>
        <dbReference type="EMBL" id="KAH7349609.1"/>
    </source>
</evidence>
<dbReference type="SFLD" id="SFLDS00003">
    <property type="entry name" value="Haloacid_Dehalogenase"/>
    <property type="match status" value="1"/>
</dbReference>
<dbReference type="AlphaFoldDB" id="A0A8K0WZW4"/>
<organism evidence="3 4">
    <name type="scientific">Plectosphaerella cucumerina</name>
    <dbReference type="NCBI Taxonomy" id="40658"/>
    <lineage>
        <taxon>Eukaryota</taxon>
        <taxon>Fungi</taxon>
        <taxon>Dikarya</taxon>
        <taxon>Ascomycota</taxon>
        <taxon>Pezizomycotina</taxon>
        <taxon>Sordariomycetes</taxon>
        <taxon>Hypocreomycetidae</taxon>
        <taxon>Glomerellales</taxon>
        <taxon>Plectosphaerellaceae</taxon>
        <taxon>Plectosphaerella</taxon>
    </lineage>
</organism>
<dbReference type="NCBIfam" id="TIGR01428">
    <property type="entry name" value="HAD_type_II"/>
    <property type="match status" value="1"/>
</dbReference>
<dbReference type="InterPro" id="IPR023198">
    <property type="entry name" value="PGP-like_dom2"/>
</dbReference>
<dbReference type="NCBIfam" id="TIGR01493">
    <property type="entry name" value="HAD-SF-IA-v2"/>
    <property type="match status" value="1"/>
</dbReference>
<dbReference type="InterPro" id="IPR051540">
    <property type="entry name" value="S-2-haloacid_dehalogenase"/>
</dbReference>
<dbReference type="SFLD" id="SFLDG01129">
    <property type="entry name" value="C1.5:_HAD__Beta-PGM__Phosphata"/>
    <property type="match status" value="1"/>
</dbReference>
<protein>
    <submittedName>
        <fullName evidence="3">Haloacid dehalogenase</fullName>
    </submittedName>
</protein>
<dbReference type="Gene3D" id="1.10.150.240">
    <property type="entry name" value="Putative phosphatase, domain 2"/>
    <property type="match status" value="1"/>
</dbReference>
<dbReference type="InterPro" id="IPR006328">
    <property type="entry name" value="2-HAD"/>
</dbReference>
<dbReference type="Pfam" id="PF00702">
    <property type="entry name" value="Hydrolase"/>
    <property type="match status" value="1"/>
</dbReference>
<keyword evidence="4" id="KW-1185">Reference proteome</keyword>
<dbReference type="SUPFAM" id="SSF56784">
    <property type="entry name" value="HAD-like"/>
    <property type="match status" value="1"/>
</dbReference>
<dbReference type="PANTHER" id="PTHR43316">
    <property type="entry name" value="HYDROLASE, HALOACID DELAHOGENASE-RELATED"/>
    <property type="match status" value="1"/>
</dbReference>
<gene>
    <name evidence="3" type="ORF">B0T11DRAFT_133126</name>
</gene>
<comment type="caution">
    <text evidence="3">The sequence shown here is derived from an EMBL/GenBank/DDBJ whole genome shotgun (WGS) entry which is preliminary data.</text>
</comment>
<proteinExistence type="inferred from homology"/>
<dbReference type="EMBL" id="JAGPXD010000006">
    <property type="protein sequence ID" value="KAH7349609.1"/>
    <property type="molecule type" value="Genomic_DNA"/>
</dbReference>
<dbReference type="Gene3D" id="3.40.50.1000">
    <property type="entry name" value="HAD superfamily/HAD-like"/>
    <property type="match status" value="1"/>
</dbReference>
<dbReference type="InterPro" id="IPR036412">
    <property type="entry name" value="HAD-like_sf"/>
</dbReference>
<evidence type="ECO:0000256" key="2">
    <source>
        <dbReference type="ARBA" id="ARBA00022801"/>
    </source>
</evidence>
<dbReference type="PRINTS" id="PR00413">
    <property type="entry name" value="HADHALOGNASE"/>
</dbReference>